<dbReference type="GO" id="GO:0042918">
    <property type="term" value="P:alkanesulfonate transmembrane transport"/>
    <property type="evidence" value="ECO:0007669"/>
    <property type="project" value="TreeGrafter"/>
</dbReference>
<evidence type="ECO:0000256" key="2">
    <source>
        <dbReference type="ARBA" id="ARBA00010742"/>
    </source>
</evidence>
<protein>
    <submittedName>
        <fullName evidence="5">Taurine ABC transporter substrate-binding protein</fullName>
    </submittedName>
</protein>
<gene>
    <name evidence="5" type="ORF">DD666_01485</name>
</gene>
<evidence type="ECO:0000259" key="4">
    <source>
        <dbReference type="Pfam" id="PF09084"/>
    </source>
</evidence>
<dbReference type="InterPro" id="IPR015168">
    <property type="entry name" value="SsuA/THI5"/>
</dbReference>
<dbReference type="PANTHER" id="PTHR30024:SF47">
    <property type="entry name" value="TAURINE-BINDING PERIPLASMIC PROTEIN"/>
    <property type="match status" value="1"/>
</dbReference>
<dbReference type="Proteomes" id="UP000264036">
    <property type="component" value="Unassembled WGS sequence"/>
</dbReference>
<comment type="similarity">
    <text evidence="2">Belongs to the bacterial solute-binding protein SsuA/TauA family.</text>
</comment>
<comment type="caution">
    <text evidence="5">The sequence shown here is derived from an EMBL/GenBank/DDBJ whole genome shotgun (WGS) entry which is preliminary data.</text>
</comment>
<dbReference type="PROSITE" id="PS51318">
    <property type="entry name" value="TAT"/>
    <property type="match status" value="1"/>
</dbReference>
<keyword evidence="3" id="KW-0732">Signal</keyword>
<reference evidence="5 6" key="1">
    <citation type="journal article" date="2018" name="Nat. Biotechnol.">
        <title>A standardized bacterial taxonomy based on genome phylogeny substantially revises the tree of life.</title>
        <authorList>
            <person name="Parks D.H."/>
            <person name="Chuvochina M."/>
            <person name="Waite D.W."/>
            <person name="Rinke C."/>
            <person name="Skarshewski A."/>
            <person name="Chaumeil P.A."/>
            <person name="Hugenholtz P."/>
        </authorList>
    </citation>
    <scope>NUCLEOTIDE SEQUENCE [LARGE SCALE GENOMIC DNA]</scope>
    <source>
        <strain evidence="5">UBA10707</strain>
    </source>
</reference>
<dbReference type="Pfam" id="PF09084">
    <property type="entry name" value="NMT1"/>
    <property type="match status" value="1"/>
</dbReference>
<dbReference type="PANTHER" id="PTHR30024">
    <property type="entry name" value="ALIPHATIC SULFONATES-BINDING PROTEIN-RELATED"/>
    <property type="match status" value="1"/>
</dbReference>
<evidence type="ECO:0000313" key="5">
    <source>
        <dbReference type="EMBL" id="HBP28072.1"/>
    </source>
</evidence>
<dbReference type="InterPro" id="IPR006311">
    <property type="entry name" value="TAT_signal"/>
</dbReference>
<dbReference type="GO" id="GO:0042597">
    <property type="term" value="C:periplasmic space"/>
    <property type="evidence" value="ECO:0007669"/>
    <property type="project" value="UniProtKB-SubCell"/>
</dbReference>
<evidence type="ECO:0000256" key="3">
    <source>
        <dbReference type="ARBA" id="ARBA00022729"/>
    </source>
</evidence>
<sequence>MISTNRRVFLKNTLAGAGAIGLAGTGLFASAKELQKMAYGGSPWLSHYPTYLAIENGLLKAEGIDLRWESFVTGSARLSAMMAGDVDLAGFGSISTMALMARGVKQFYVVGVPENFGKVEGLFVKEGINSIADLKGKTIGTAFASSTHLLVLDLIAASGMTPDKDINVINISGPEIIAAMKSGQIDACAAWTPQFNILSSMPGVKLLADDTSFSLYKEFGTTPGPDLLVVKKSYAESNPEAVKSFIKAYFQSCEVLKNEPEKAVPILKKLTNLSDAEQLQTIKGAEWYTLDQQKDLMAKDGKFVTGLQKLAEMLVTYKQLDSAPKVSDWINPNFI</sequence>
<dbReference type="AlphaFoldDB" id="A0A356LAU6"/>
<dbReference type="EMBL" id="DOEK01000004">
    <property type="protein sequence ID" value="HBP28072.1"/>
    <property type="molecule type" value="Genomic_DNA"/>
</dbReference>
<accession>A0A356LAU6</accession>
<comment type="subcellular location">
    <subcellularLocation>
        <location evidence="1">Periplasm</location>
    </subcellularLocation>
</comment>
<evidence type="ECO:0000313" key="6">
    <source>
        <dbReference type="Proteomes" id="UP000264036"/>
    </source>
</evidence>
<evidence type="ECO:0000256" key="1">
    <source>
        <dbReference type="ARBA" id="ARBA00004418"/>
    </source>
</evidence>
<dbReference type="Gene3D" id="3.40.190.10">
    <property type="entry name" value="Periplasmic binding protein-like II"/>
    <property type="match status" value="3"/>
</dbReference>
<organism evidence="5 6">
    <name type="scientific">Advenella kashmirensis</name>
    <dbReference type="NCBI Taxonomy" id="310575"/>
    <lineage>
        <taxon>Bacteria</taxon>
        <taxon>Pseudomonadati</taxon>
        <taxon>Pseudomonadota</taxon>
        <taxon>Betaproteobacteria</taxon>
        <taxon>Burkholderiales</taxon>
        <taxon>Alcaligenaceae</taxon>
    </lineage>
</organism>
<dbReference type="SUPFAM" id="SSF53850">
    <property type="entry name" value="Periplasmic binding protein-like II"/>
    <property type="match status" value="1"/>
</dbReference>
<feature type="domain" description="SsuA/THI5-like" evidence="4">
    <location>
        <begin position="46"/>
        <end position="263"/>
    </location>
</feature>
<name>A0A356LAU6_9BURK</name>
<proteinExistence type="inferred from homology"/>